<sequence>MRAAGMSVKVTFLYPDFFQYDEERYLPEGRIYLGIASLSAFLKKEGHNTSLIHLVAPPGRDELTRRIREEAPDVIAVSTTSHMFPHVRQWIEWIKEDKDIFTICGGAHPTIDPEGTMAEARLDAICLGEGEEALAELCDKLERDQDPSGIPSLWVRRGEQVKRNPVRPLIEDLDSLPLPDRSIFDTALFCAQQHERGTLMASRGCPYSCTYCSNHVQRSIYPNRKKYVRFRSVDNVMREIREIIAEDDEGRLRYIRFDDDILTIDRDWFKDLTSRYNKEIDLPFICNSRVNLLDEETVKLFAEAGCSVICMGIESGNEALRKEVLRRNMADGDIIKAFRLCRHYGIKTVSTNMVSLPGEDLPALIDTIKLNARARPNCMQVSTYHPYPNTILYQLCEEKGYLSKRHVDTIFDGRSALDSPCFREPAYAFTKEKFYPLSELFSRFYEAGRLGGVAVRIADYFLNDSRMPWLLRRPLLQKACAWADAHSRFEWIYY</sequence>
<dbReference type="InterPro" id="IPR034466">
    <property type="entry name" value="Methyltransferase_Class_B"/>
</dbReference>
<dbReference type="CDD" id="cd01335">
    <property type="entry name" value="Radical_SAM"/>
    <property type="match status" value="1"/>
</dbReference>
<name>A0A1F2WJ91_9ACTN</name>
<protein>
    <submittedName>
        <fullName evidence="8">Uncharacterized protein</fullName>
    </submittedName>
</protein>
<dbReference type="InterPro" id="IPR036724">
    <property type="entry name" value="Cobalamin-bd_sf"/>
</dbReference>
<feature type="domain" description="Radical SAM core" evidence="7">
    <location>
        <begin position="191"/>
        <end position="420"/>
    </location>
</feature>
<evidence type="ECO:0000256" key="4">
    <source>
        <dbReference type="ARBA" id="ARBA00023004"/>
    </source>
</evidence>
<evidence type="ECO:0000256" key="1">
    <source>
        <dbReference type="ARBA" id="ARBA00001966"/>
    </source>
</evidence>
<dbReference type="STRING" id="1797197.A2Y75_07110"/>
<feature type="domain" description="B12-binding" evidence="6">
    <location>
        <begin position="7"/>
        <end position="148"/>
    </location>
</feature>
<dbReference type="InterPro" id="IPR006158">
    <property type="entry name" value="Cobalamin-bd"/>
</dbReference>
<dbReference type="InterPro" id="IPR051198">
    <property type="entry name" value="BchE-like"/>
</dbReference>
<dbReference type="PROSITE" id="PS51332">
    <property type="entry name" value="B12_BINDING"/>
    <property type="match status" value="1"/>
</dbReference>
<dbReference type="InterPro" id="IPR023404">
    <property type="entry name" value="rSAM_horseshoe"/>
</dbReference>
<dbReference type="PANTHER" id="PTHR43409">
    <property type="entry name" value="ANAEROBIC MAGNESIUM-PROTOPORPHYRIN IX MONOMETHYL ESTER CYCLASE-RELATED"/>
    <property type="match status" value="1"/>
</dbReference>
<dbReference type="SFLD" id="SFLDS00029">
    <property type="entry name" value="Radical_SAM"/>
    <property type="match status" value="1"/>
</dbReference>
<keyword evidence="5" id="KW-0411">Iron-sulfur</keyword>
<keyword evidence="3" id="KW-0479">Metal-binding</keyword>
<proteinExistence type="predicted"/>
<dbReference type="CDD" id="cd02068">
    <property type="entry name" value="radical_SAM_B12_BD"/>
    <property type="match status" value="1"/>
</dbReference>
<dbReference type="InterPro" id="IPR058240">
    <property type="entry name" value="rSAM_sf"/>
</dbReference>
<accession>A0A1F2WJ91</accession>
<dbReference type="Gene3D" id="3.80.30.20">
    <property type="entry name" value="tm_1862 like domain"/>
    <property type="match status" value="1"/>
</dbReference>
<dbReference type="Pfam" id="PF02310">
    <property type="entry name" value="B12-binding"/>
    <property type="match status" value="1"/>
</dbReference>
<comment type="caution">
    <text evidence="8">The sequence shown here is derived from an EMBL/GenBank/DDBJ whole genome shotgun (WGS) entry which is preliminary data.</text>
</comment>
<dbReference type="PROSITE" id="PS51918">
    <property type="entry name" value="RADICAL_SAM"/>
    <property type="match status" value="1"/>
</dbReference>
<dbReference type="GO" id="GO:0046872">
    <property type="term" value="F:metal ion binding"/>
    <property type="evidence" value="ECO:0007669"/>
    <property type="project" value="UniProtKB-KW"/>
</dbReference>
<dbReference type="SMART" id="SM00729">
    <property type="entry name" value="Elp3"/>
    <property type="match status" value="1"/>
</dbReference>
<evidence type="ECO:0000256" key="3">
    <source>
        <dbReference type="ARBA" id="ARBA00022723"/>
    </source>
</evidence>
<dbReference type="GO" id="GO:0031419">
    <property type="term" value="F:cobalamin binding"/>
    <property type="evidence" value="ECO:0007669"/>
    <property type="project" value="InterPro"/>
</dbReference>
<reference evidence="8 9" key="1">
    <citation type="journal article" date="2016" name="Nat. Commun.">
        <title>Thousands of microbial genomes shed light on interconnected biogeochemical processes in an aquifer system.</title>
        <authorList>
            <person name="Anantharaman K."/>
            <person name="Brown C.T."/>
            <person name="Hug L.A."/>
            <person name="Sharon I."/>
            <person name="Castelle C.J."/>
            <person name="Probst A.J."/>
            <person name="Thomas B.C."/>
            <person name="Singh A."/>
            <person name="Wilkins M.J."/>
            <person name="Karaoz U."/>
            <person name="Brodie E.L."/>
            <person name="Williams K.H."/>
            <person name="Hubbard S.S."/>
            <person name="Banfield J.F."/>
        </authorList>
    </citation>
    <scope>NUCLEOTIDE SEQUENCE [LARGE SCALE GENOMIC DNA]</scope>
</reference>
<dbReference type="GO" id="GO:0051539">
    <property type="term" value="F:4 iron, 4 sulfur cluster binding"/>
    <property type="evidence" value="ECO:0007669"/>
    <property type="project" value="UniProtKB-KW"/>
</dbReference>
<dbReference type="SUPFAM" id="SSF102114">
    <property type="entry name" value="Radical SAM enzymes"/>
    <property type="match status" value="1"/>
</dbReference>
<dbReference type="InterPro" id="IPR006638">
    <property type="entry name" value="Elp3/MiaA/NifB-like_rSAM"/>
</dbReference>
<evidence type="ECO:0000259" key="6">
    <source>
        <dbReference type="PROSITE" id="PS51332"/>
    </source>
</evidence>
<dbReference type="Pfam" id="PF04055">
    <property type="entry name" value="Radical_SAM"/>
    <property type="match status" value="1"/>
</dbReference>
<gene>
    <name evidence="8" type="ORF">A2Y75_07110</name>
</gene>
<dbReference type="EMBL" id="MELK01000040">
    <property type="protein sequence ID" value="OFW56920.1"/>
    <property type="molecule type" value="Genomic_DNA"/>
</dbReference>
<dbReference type="GO" id="GO:0003824">
    <property type="term" value="F:catalytic activity"/>
    <property type="evidence" value="ECO:0007669"/>
    <property type="project" value="InterPro"/>
</dbReference>
<dbReference type="SFLD" id="SFLDG01082">
    <property type="entry name" value="B12-binding_domain_containing"/>
    <property type="match status" value="1"/>
</dbReference>
<dbReference type="SUPFAM" id="SSF52242">
    <property type="entry name" value="Cobalamin (vitamin B12)-binding domain"/>
    <property type="match status" value="1"/>
</dbReference>
<dbReference type="Gene3D" id="3.40.50.280">
    <property type="entry name" value="Cobalamin-binding domain"/>
    <property type="match status" value="1"/>
</dbReference>
<evidence type="ECO:0000256" key="5">
    <source>
        <dbReference type="ARBA" id="ARBA00023014"/>
    </source>
</evidence>
<keyword evidence="4" id="KW-0408">Iron</keyword>
<evidence type="ECO:0000259" key="7">
    <source>
        <dbReference type="PROSITE" id="PS51918"/>
    </source>
</evidence>
<evidence type="ECO:0000256" key="2">
    <source>
        <dbReference type="ARBA" id="ARBA00022691"/>
    </source>
</evidence>
<dbReference type="InterPro" id="IPR007197">
    <property type="entry name" value="rSAM"/>
</dbReference>
<evidence type="ECO:0000313" key="8">
    <source>
        <dbReference type="EMBL" id="OFW56920.1"/>
    </source>
</evidence>
<organism evidence="8 9">
    <name type="scientific">Candidatus Solincola sediminis</name>
    <dbReference type="NCBI Taxonomy" id="1797199"/>
    <lineage>
        <taxon>Bacteria</taxon>
        <taxon>Bacillati</taxon>
        <taxon>Actinomycetota</taxon>
        <taxon>Candidatus Geothermincolia</taxon>
        <taxon>Candidatus Geothermincolales</taxon>
        <taxon>Candidatus Geothermincolaceae</taxon>
        <taxon>Candidatus Solincola</taxon>
    </lineage>
</organism>
<evidence type="ECO:0000313" key="9">
    <source>
        <dbReference type="Proteomes" id="UP000177876"/>
    </source>
</evidence>
<dbReference type="AlphaFoldDB" id="A0A1F2WJ91"/>
<dbReference type="SFLD" id="SFLDG01123">
    <property type="entry name" value="methyltransferase_(Class_B)"/>
    <property type="match status" value="1"/>
</dbReference>
<keyword evidence="2" id="KW-0949">S-adenosyl-L-methionine</keyword>
<dbReference type="Proteomes" id="UP000177876">
    <property type="component" value="Unassembled WGS sequence"/>
</dbReference>
<comment type="cofactor">
    <cofactor evidence="1">
        <name>[4Fe-4S] cluster</name>
        <dbReference type="ChEBI" id="CHEBI:49883"/>
    </cofactor>
</comment>